<name>B1HU24_LYSSC</name>
<dbReference type="EMBL" id="CP000817">
    <property type="protein sequence ID" value="ACA39579.1"/>
    <property type="molecule type" value="Genomic_DNA"/>
</dbReference>
<dbReference type="HOGENOM" id="CLU_094919_1_0_9"/>
<evidence type="ECO:0000256" key="1">
    <source>
        <dbReference type="ARBA" id="ARBA00023125"/>
    </source>
</evidence>
<protein>
    <submittedName>
        <fullName evidence="4">Transcriptional regulator, TetR family</fullName>
    </submittedName>
</protein>
<dbReference type="EnsemblBacteria" id="ACA39579">
    <property type="protein sequence ID" value="ACA39579"/>
    <property type="gene ID" value="Bsph_1992"/>
</dbReference>
<evidence type="ECO:0000256" key="2">
    <source>
        <dbReference type="PROSITE-ProRule" id="PRU00335"/>
    </source>
</evidence>
<evidence type="ECO:0000259" key="3">
    <source>
        <dbReference type="PROSITE" id="PS50977"/>
    </source>
</evidence>
<dbReference type="InterPro" id="IPR009057">
    <property type="entry name" value="Homeodomain-like_sf"/>
</dbReference>
<evidence type="ECO:0000313" key="4">
    <source>
        <dbReference type="EMBL" id="ACA39579.1"/>
    </source>
</evidence>
<reference evidence="4 5" key="1">
    <citation type="journal article" date="2008" name="J. Bacteriol.">
        <title>Complete genome sequence of the mosquitocidal bacterium Bacillus sphaericus C3-41 and comparison with those of closely related Bacillus species.</title>
        <authorList>
            <person name="Hu X."/>
            <person name="Fan W."/>
            <person name="Han B."/>
            <person name="Liu H."/>
            <person name="Zheng D."/>
            <person name="Li Q."/>
            <person name="Dong W."/>
            <person name="Yan J."/>
            <person name="Gao M."/>
            <person name="Berry C."/>
            <person name="Yuan Z."/>
        </authorList>
    </citation>
    <scope>NUCLEOTIDE SEQUENCE [LARGE SCALE GENOMIC DNA]</scope>
    <source>
        <strain evidence="4 5">C3-41</strain>
    </source>
</reference>
<dbReference type="GO" id="GO:0003677">
    <property type="term" value="F:DNA binding"/>
    <property type="evidence" value="ECO:0007669"/>
    <property type="project" value="UniProtKB-UniRule"/>
</dbReference>
<sequence>MDSVRRGDITMKKKEIQRSRMWKYFVDATAEIIEEEGLENVTIRKVADKAGYNSATIYNYFSEISHLLFFASMRCMQDYTNEVARYIERGKDPIDKYLLAWECFCQYSFKQPQIFHAVFIMDLGETPEKLLENYYNFYPNDLINIPDDLKTILFQHSLTKRGRSMLEIALKEGYLTEGNVDAINEITLLIWQGMFTNLLNNRKSYDAQQATEIVMSYITKIVQNANLFEGQTNNKQPLQ</sequence>
<dbReference type="InterPro" id="IPR001647">
    <property type="entry name" value="HTH_TetR"/>
</dbReference>
<gene>
    <name evidence="4" type="ordered locus">Bsph_1992</name>
</gene>
<dbReference type="KEGG" id="lsp:Bsph_1992"/>
<dbReference type="PROSITE" id="PS50977">
    <property type="entry name" value="HTH_TETR_2"/>
    <property type="match status" value="1"/>
</dbReference>
<evidence type="ECO:0000313" key="5">
    <source>
        <dbReference type="Proteomes" id="UP000002164"/>
    </source>
</evidence>
<organism evidence="4 5">
    <name type="scientific">Lysinibacillus sphaericus (strain C3-41)</name>
    <dbReference type="NCBI Taxonomy" id="444177"/>
    <lineage>
        <taxon>Bacteria</taxon>
        <taxon>Bacillati</taxon>
        <taxon>Bacillota</taxon>
        <taxon>Bacilli</taxon>
        <taxon>Bacillales</taxon>
        <taxon>Bacillaceae</taxon>
        <taxon>Lysinibacillus</taxon>
    </lineage>
</organism>
<dbReference type="SUPFAM" id="SSF46689">
    <property type="entry name" value="Homeodomain-like"/>
    <property type="match status" value="1"/>
</dbReference>
<feature type="domain" description="HTH tetR-type" evidence="3">
    <location>
        <begin position="19"/>
        <end position="79"/>
    </location>
</feature>
<accession>B1HU24</accession>
<proteinExistence type="predicted"/>
<keyword evidence="1 2" id="KW-0238">DNA-binding</keyword>
<dbReference type="Pfam" id="PF00440">
    <property type="entry name" value="TetR_N"/>
    <property type="match status" value="1"/>
</dbReference>
<dbReference type="AlphaFoldDB" id="B1HU24"/>
<feature type="DNA-binding region" description="H-T-H motif" evidence="2">
    <location>
        <begin position="42"/>
        <end position="61"/>
    </location>
</feature>
<dbReference type="Gene3D" id="1.10.357.10">
    <property type="entry name" value="Tetracycline Repressor, domain 2"/>
    <property type="match status" value="1"/>
</dbReference>
<dbReference type="Proteomes" id="UP000002164">
    <property type="component" value="Chromosome"/>
</dbReference>